<dbReference type="Proteomes" id="UP001172386">
    <property type="component" value="Unassembled WGS sequence"/>
</dbReference>
<keyword evidence="2" id="KW-1185">Reference proteome</keyword>
<comment type="caution">
    <text evidence="1">The sequence shown here is derived from an EMBL/GenBank/DDBJ whole genome shotgun (WGS) entry which is preliminary data.</text>
</comment>
<name>A0ACC2ZZS9_9EURO</name>
<dbReference type="EMBL" id="JAPDRQ010000170">
    <property type="protein sequence ID" value="KAJ9653031.1"/>
    <property type="molecule type" value="Genomic_DNA"/>
</dbReference>
<accession>A0ACC2ZZS9</accession>
<protein>
    <submittedName>
        <fullName evidence="1">Uncharacterized protein</fullName>
    </submittedName>
</protein>
<proteinExistence type="predicted"/>
<reference evidence="1" key="1">
    <citation type="submission" date="2022-10" db="EMBL/GenBank/DDBJ databases">
        <title>Culturing micro-colonial fungi from biological soil crusts in the Mojave desert and describing Neophaeococcomyces mojavensis, and introducing the new genera and species Taxawa tesnikishii.</title>
        <authorList>
            <person name="Kurbessoian T."/>
            <person name="Stajich J.E."/>
        </authorList>
    </citation>
    <scope>NUCLEOTIDE SEQUENCE</scope>
    <source>
        <strain evidence="1">JES_112</strain>
    </source>
</reference>
<evidence type="ECO:0000313" key="2">
    <source>
        <dbReference type="Proteomes" id="UP001172386"/>
    </source>
</evidence>
<organism evidence="1 2">
    <name type="scientific">Neophaeococcomyces mojaviensis</name>
    <dbReference type="NCBI Taxonomy" id="3383035"/>
    <lineage>
        <taxon>Eukaryota</taxon>
        <taxon>Fungi</taxon>
        <taxon>Dikarya</taxon>
        <taxon>Ascomycota</taxon>
        <taxon>Pezizomycotina</taxon>
        <taxon>Eurotiomycetes</taxon>
        <taxon>Chaetothyriomycetidae</taxon>
        <taxon>Chaetothyriales</taxon>
        <taxon>Chaetothyriales incertae sedis</taxon>
        <taxon>Neophaeococcomyces</taxon>
    </lineage>
</organism>
<sequence length="713" mass="79087">MTDLDIPRKLWENPHLEQTQMWKFKQTVERNFNRSFPDYESLYQWSCQKRSDFWIQAFNFFPIVYTGRIPEPCVDESARMDSIPKWFPGVKLNFAENILYTGTSSGQRTTSPGKEDNKIAITEVREGSFNEPIRNLTWGELRQRVAQLSNAMRARGVQKGDRIALVASTSIDTLTVFLATTAIGALFSSSSTDMGTKGILDRLLQIKPKYLFMDDAAIYNGKYVDLRPKIAEVVAGMKSVSEFIGVVTQTRFPDKGPIDISSVPSTETWPTFVSSSTSTDLIFEQCAFSDPFIIVYSSGTTGQPKCIVHSVGGVVLNGHKEGRLHRDIDHASTQLQYTTTGWIMYLGSVQALLMGARMICYDGSPFLPKATSFIKLLAQEKVTHLGTSPRYLQTLQTSNIAPKQVADLSALKVVTCTGMVLSNALFEWFYDVGFPPSAQLDNISGGTDLAGAWGTGNPILPVYVGGCQCLSLGMPVAVYDSTIEPTEEELRSGKPIKGKPVAHEGEPGDLCGTGAFPTMPLYFFGDDTDGSKYFNSYFGKYDNVWTHGDFIQIHPVTKQVIFLGRADGVLNPSGVRFGSSEIYSVIEKHFHTSISDTICVGQRRPQDTDERVLLFVLMKPGHTFTKSLTNQIKARIGDELSKRHVPKFVFPTPEIPTTVNGKKVELPVKQIVCGKKIRPSGTLANPGSLEYYYRFAEDENLVEIGQDQVKAKL</sequence>
<evidence type="ECO:0000313" key="1">
    <source>
        <dbReference type="EMBL" id="KAJ9653031.1"/>
    </source>
</evidence>
<gene>
    <name evidence="1" type="ORF">H2198_007737</name>
</gene>